<dbReference type="InterPro" id="IPR029063">
    <property type="entry name" value="SAM-dependent_MTases_sf"/>
</dbReference>
<dbReference type="RefSeq" id="XP_009839462.1">
    <property type="nucleotide sequence ID" value="XM_009841160.1"/>
</dbReference>
<sequence>MLQFASELSYLDRHLTYAKERIFSFPNAGQVVIVQDISDVGGTVWDASIVLSHHLDSLGSAVLQGKSLIELGAGTALPSIVASRLGMHTVATDMIHVLPYSEAAIRSNCDDLVQTGAIRWQELLWGAAGVGLSALKTASKQHDYIVGADIVYNVEFFDDLLETLLELCPACDKDQPTVLVCFEQRRRDLTSLWATMELHFHVELVTSSMLDACRRDVNVFLYQLHRKSRDNTGR</sequence>
<dbReference type="Gene3D" id="3.40.50.150">
    <property type="entry name" value="Vaccinia Virus protein VP39"/>
    <property type="match status" value="1"/>
</dbReference>
<name>W4FWA4_APHAT</name>
<dbReference type="PANTHER" id="PTHR14614:SF109">
    <property type="entry name" value="RIBOSOMAL LYSINE N-METHYLTRANSFERASE 5"/>
    <property type="match status" value="1"/>
</dbReference>
<dbReference type="InterPro" id="IPR019410">
    <property type="entry name" value="Methyltransf_16"/>
</dbReference>
<dbReference type="VEuPathDB" id="FungiDB:H257_13591"/>
<dbReference type="PANTHER" id="PTHR14614">
    <property type="entry name" value="HEPATOCELLULAR CARCINOMA-ASSOCIATED ANTIGEN"/>
    <property type="match status" value="1"/>
</dbReference>
<dbReference type="GO" id="GO:0005829">
    <property type="term" value="C:cytosol"/>
    <property type="evidence" value="ECO:0007669"/>
    <property type="project" value="TreeGrafter"/>
</dbReference>
<organism evidence="1">
    <name type="scientific">Aphanomyces astaci</name>
    <name type="common">Crayfish plague agent</name>
    <dbReference type="NCBI Taxonomy" id="112090"/>
    <lineage>
        <taxon>Eukaryota</taxon>
        <taxon>Sar</taxon>
        <taxon>Stramenopiles</taxon>
        <taxon>Oomycota</taxon>
        <taxon>Saprolegniomycetes</taxon>
        <taxon>Saprolegniales</taxon>
        <taxon>Verrucalvaceae</taxon>
        <taxon>Aphanomyces</taxon>
    </lineage>
</organism>
<dbReference type="AlphaFoldDB" id="W4FWA4"/>
<dbReference type="GeneID" id="20815587"/>
<gene>
    <name evidence="1" type="ORF">H257_13591</name>
</gene>
<proteinExistence type="predicted"/>
<reference evidence="1" key="1">
    <citation type="submission" date="2013-12" db="EMBL/GenBank/DDBJ databases">
        <title>The Genome Sequence of Aphanomyces astaci APO3.</title>
        <authorList>
            <consortium name="The Broad Institute Genomics Platform"/>
            <person name="Russ C."/>
            <person name="Tyler B."/>
            <person name="van West P."/>
            <person name="Dieguez-Uribeondo J."/>
            <person name="Young S.K."/>
            <person name="Zeng Q."/>
            <person name="Gargeya S."/>
            <person name="Fitzgerald M."/>
            <person name="Abouelleil A."/>
            <person name="Alvarado L."/>
            <person name="Chapman S.B."/>
            <person name="Gainer-Dewar J."/>
            <person name="Goldberg J."/>
            <person name="Griggs A."/>
            <person name="Gujja S."/>
            <person name="Hansen M."/>
            <person name="Howarth C."/>
            <person name="Imamovic A."/>
            <person name="Ireland A."/>
            <person name="Larimer J."/>
            <person name="McCowan C."/>
            <person name="Murphy C."/>
            <person name="Pearson M."/>
            <person name="Poon T.W."/>
            <person name="Priest M."/>
            <person name="Roberts A."/>
            <person name="Saif S."/>
            <person name="Shea T."/>
            <person name="Sykes S."/>
            <person name="Wortman J."/>
            <person name="Nusbaum C."/>
            <person name="Birren B."/>
        </authorList>
    </citation>
    <scope>NUCLEOTIDE SEQUENCE [LARGE SCALE GENOMIC DNA]</scope>
    <source>
        <strain evidence="1">APO3</strain>
    </source>
</reference>
<dbReference type="STRING" id="112090.W4FWA4"/>
<protein>
    <submittedName>
        <fullName evidence="1">Uncharacterized protein</fullName>
    </submittedName>
</protein>
<dbReference type="SUPFAM" id="SSF53335">
    <property type="entry name" value="S-adenosyl-L-methionine-dependent methyltransferases"/>
    <property type="match status" value="1"/>
</dbReference>
<evidence type="ECO:0000313" key="1">
    <source>
        <dbReference type="EMBL" id="ETV71216.1"/>
    </source>
</evidence>
<dbReference type="EMBL" id="KI913162">
    <property type="protein sequence ID" value="ETV71216.1"/>
    <property type="molecule type" value="Genomic_DNA"/>
</dbReference>
<dbReference type="Pfam" id="PF10294">
    <property type="entry name" value="Methyltransf_16"/>
    <property type="match status" value="1"/>
</dbReference>
<dbReference type="GO" id="GO:0032991">
    <property type="term" value="C:protein-containing complex"/>
    <property type="evidence" value="ECO:0007669"/>
    <property type="project" value="TreeGrafter"/>
</dbReference>
<accession>W4FWA4</accession>
<dbReference type="OrthoDB" id="407325at2759"/>